<organism evidence="2">
    <name type="scientific">Melampsora larici-populina (strain 98AG31 / pathotype 3-4-7)</name>
    <name type="common">Poplar leaf rust fungus</name>
    <dbReference type="NCBI Taxonomy" id="747676"/>
    <lineage>
        <taxon>Eukaryota</taxon>
        <taxon>Fungi</taxon>
        <taxon>Dikarya</taxon>
        <taxon>Basidiomycota</taxon>
        <taxon>Pucciniomycotina</taxon>
        <taxon>Pucciniomycetes</taxon>
        <taxon>Pucciniales</taxon>
        <taxon>Melampsoraceae</taxon>
        <taxon>Melampsora</taxon>
    </lineage>
</organism>
<dbReference type="EMBL" id="GL883239">
    <property type="protein sequence ID" value="EGF97406.1"/>
    <property type="molecule type" value="Genomic_DNA"/>
</dbReference>
<dbReference type="VEuPathDB" id="FungiDB:MELLADRAFT_114367"/>
<protein>
    <recommendedName>
        <fullName evidence="3">F-box domain-containing protein</fullName>
    </recommendedName>
</protein>
<keyword evidence="2" id="KW-1185">Reference proteome</keyword>
<evidence type="ECO:0000313" key="2">
    <source>
        <dbReference type="Proteomes" id="UP000001072"/>
    </source>
</evidence>
<name>F4SD73_MELLP</name>
<evidence type="ECO:0008006" key="3">
    <source>
        <dbReference type="Google" id="ProtNLM"/>
    </source>
</evidence>
<accession>F4SD73</accession>
<dbReference type="Proteomes" id="UP000001072">
    <property type="component" value="Unassembled WGS sequence"/>
</dbReference>
<dbReference type="AlphaFoldDB" id="F4SD73"/>
<reference evidence="2" key="1">
    <citation type="journal article" date="2011" name="Proc. Natl. Acad. Sci. U.S.A.">
        <title>Obligate biotrophy features unraveled by the genomic analysis of rust fungi.</title>
        <authorList>
            <person name="Duplessis S."/>
            <person name="Cuomo C.A."/>
            <person name="Lin Y.-C."/>
            <person name="Aerts A."/>
            <person name="Tisserant E."/>
            <person name="Veneault-Fourrey C."/>
            <person name="Joly D.L."/>
            <person name="Hacquard S."/>
            <person name="Amselem J."/>
            <person name="Cantarel B.L."/>
            <person name="Chiu R."/>
            <person name="Coutinho P.M."/>
            <person name="Feau N."/>
            <person name="Field M."/>
            <person name="Frey P."/>
            <person name="Gelhaye E."/>
            <person name="Goldberg J."/>
            <person name="Grabherr M.G."/>
            <person name="Kodira C.D."/>
            <person name="Kohler A."/>
            <person name="Kuees U."/>
            <person name="Lindquist E.A."/>
            <person name="Lucas S.M."/>
            <person name="Mago R."/>
            <person name="Mauceli E."/>
            <person name="Morin E."/>
            <person name="Murat C."/>
            <person name="Pangilinan J.L."/>
            <person name="Park R."/>
            <person name="Pearson M."/>
            <person name="Quesneville H."/>
            <person name="Rouhier N."/>
            <person name="Sakthikumar S."/>
            <person name="Salamov A.A."/>
            <person name="Schmutz J."/>
            <person name="Selles B."/>
            <person name="Shapiro H."/>
            <person name="Tanguay P."/>
            <person name="Tuskan G.A."/>
            <person name="Henrissat B."/>
            <person name="Van de Peer Y."/>
            <person name="Rouze P."/>
            <person name="Ellis J.G."/>
            <person name="Dodds P.N."/>
            <person name="Schein J.E."/>
            <person name="Zhong S."/>
            <person name="Hamelin R.C."/>
            <person name="Grigoriev I.V."/>
            <person name="Szabo L.J."/>
            <person name="Martin F."/>
        </authorList>
    </citation>
    <scope>NUCLEOTIDE SEQUENCE [LARGE SCALE GENOMIC DNA]</scope>
    <source>
        <strain evidence="2">98AG31 / pathotype 3-4-7</strain>
    </source>
</reference>
<dbReference type="KEGG" id="mlr:MELLADRAFT_114367"/>
<proteinExistence type="predicted"/>
<dbReference type="HOGENOM" id="CLU_032925_0_0_1"/>
<evidence type="ECO:0000313" key="1">
    <source>
        <dbReference type="EMBL" id="EGF97406.1"/>
    </source>
</evidence>
<dbReference type="RefSeq" id="XP_007419327.1">
    <property type="nucleotide sequence ID" value="XM_007419265.1"/>
</dbReference>
<gene>
    <name evidence="1" type="ORF">MELLADRAFT_114367</name>
</gene>
<dbReference type="GeneID" id="18925318"/>
<dbReference type="InParanoid" id="F4SD73"/>
<sequence>MTSSNALPVEIVEKIISFVCLISPSRPTEPLNSAEQPFLTHPSVVQLLKLRLVAKSWAAAVPRFVYRSLYLRTPIFNHYLIRMWINCLSISNLSNLRRLCLDQVLYIPASKATGYHMALSDECSPKHIKLLEYTTTRRPQESKMLLLAVRNSLEALTVDSIPDDLPRSIRIQEFPKLRIIRCKYINPSSDRPIWFEWSLFHTVEVIITNYCESRTFWEIALLPAGGPHLKEANKLKTFIFIMGDDDPIEDPELAQFFNTYGFICHFKSGINDTEILELLQNEKHAKDVDARSQLTCILKVKAKEVYLVKIIVRNQSTAQLQNLALREKYNINIVRVLPKIKCLNSID</sequence>